<protein>
    <submittedName>
        <fullName evidence="1">Uncharacterized protein</fullName>
    </submittedName>
</protein>
<proteinExistence type="predicted"/>
<gene>
    <name evidence="1" type="ORF">L1987_06146</name>
</gene>
<evidence type="ECO:0000313" key="2">
    <source>
        <dbReference type="Proteomes" id="UP001056120"/>
    </source>
</evidence>
<sequence length="221" mass="25702">MELVNFILNKGYSLDSLNCESVEFLREQVENYKRRNNPSTSQVIQKGKEKVDKEQVVTDSNVLSSRDQREVERLRVYLYQKGNLSLEDIKKLCFEELKEKVDMLKVVLTEENEIVNKPKQQSKRRSKRQVVESSSSDESEEITEHDDKKVAFKQHISKEKFEESVSKKLEQVNKSKWFKTFQTVSAHGLTYSNVEVDIRNFSNLPILANSSSEVVKLSVSF</sequence>
<reference evidence="1 2" key="2">
    <citation type="journal article" date="2022" name="Mol. Ecol. Resour.">
        <title>The genomes of chicory, endive, great burdock and yacon provide insights into Asteraceae paleo-polyploidization history and plant inulin production.</title>
        <authorList>
            <person name="Fan W."/>
            <person name="Wang S."/>
            <person name="Wang H."/>
            <person name="Wang A."/>
            <person name="Jiang F."/>
            <person name="Liu H."/>
            <person name="Zhao H."/>
            <person name="Xu D."/>
            <person name="Zhang Y."/>
        </authorList>
    </citation>
    <scope>NUCLEOTIDE SEQUENCE [LARGE SCALE GENOMIC DNA]</scope>
    <source>
        <strain evidence="2">cv. Yunnan</strain>
        <tissue evidence="1">Leaves</tissue>
    </source>
</reference>
<name>A0ACB9JXE7_9ASTR</name>
<dbReference type="Proteomes" id="UP001056120">
    <property type="component" value="Linkage Group LG02"/>
</dbReference>
<accession>A0ACB9JXE7</accession>
<reference evidence="2" key="1">
    <citation type="journal article" date="2022" name="Mol. Ecol. Resour.">
        <title>The genomes of chicory, endive, great burdock and yacon provide insights into Asteraceae palaeo-polyploidization history and plant inulin production.</title>
        <authorList>
            <person name="Fan W."/>
            <person name="Wang S."/>
            <person name="Wang H."/>
            <person name="Wang A."/>
            <person name="Jiang F."/>
            <person name="Liu H."/>
            <person name="Zhao H."/>
            <person name="Xu D."/>
            <person name="Zhang Y."/>
        </authorList>
    </citation>
    <scope>NUCLEOTIDE SEQUENCE [LARGE SCALE GENOMIC DNA]</scope>
    <source>
        <strain evidence="2">cv. Yunnan</strain>
    </source>
</reference>
<comment type="caution">
    <text evidence="1">The sequence shown here is derived from an EMBL/GenBank/DDBJ whole genome shotgun (WGS) entry which is preliminary data.</text>
</comment>
<evidence type="ECO:0000313" key="1">
    <source>
        <dbReference type="EMBL" id="KAI3824677.1"/>
    </source>
</evidence>
<organism evidence="1 2">
    <name type="scientific">Smallanthus sonchifolius</name>
    <dbReference type="NCBI Taxonomy" id="185202"/>
    <lineage>
        <taxon>Eukaryota</taxon>
        <taxon>Viridiplantae</taxon>
        <taxon>Streptophyta</taxon>
        <taxon>Embryophyta</taxon>
        <taxon>Tracheophyta</taxon>
        <taxon>Spermatophyta</taxon>
        <taxon>Magnoliopsida</taxon>
        <taxon>eudicotyledons</taxon>
        <taxon>Gunneridae</taxon>
        <taxon>Pentapetalae</taxon>
        <taxon>asterids</taxon>
        <taxon>campanulids</taxon>
        <taxon>Asterales</taxon>
        <taxon>Asteraceae</taxon>
        <taxon>Asteroideae</taxon>
        <taxon>Heliantheae alliance</taxon>
        <taxon>Millerieae</taxon>
        <taxon>Smallanthus</taxon>
    </lineage>
</organism>
<keyword evidence="2" id="KW-1185">Reference proteome</keyword>
<dbReference type="EMBL" id="CM042019">
    <property type="protein sequence ID" value="KAI3824677.1"/>
    <property type="molecule type" value="Genomic_DNA"/>
</dbReference>